<dbReference type="SUPFAM" id="SSF53254">
    <property type="entry name" value="Phosphoglycerate mutase-like"/>
    <property type="match status" value="1"/>
</dbReference>
<sequence length="205" mass="23707">MNGMENRLELYFVRHGETEWNREGRLQGWLDSELTPRGIGQVKQLKEHLKDVQFDCAFSSPSTRAYDTAYLLVGHYLPIKRDPRLLEIHLGTWQGKRIAELEKGDLRYRDYIHNPERYLPDTGESFQQVISRMVDFMKSCQRNFPTGKILAVSHGVAIRAAILSILELPVSNIWDFHIDGASVTKMVIADHQWSIEYIGKTFSVE</sequence>
<feature type="active site" description="Tele-phosphohistidine intermediate" evidence="1">
    <location>
        <position position="15"/>
    </location>
</feature>
<dbReference type="AlphaFoldDB" id="A0A540V6R5"/>
<protein>
    <submittedName>
        <fullName evidence="3">Histidine phosphatase family protein</fullName>
    </submittedName>
</protein>
<organism evidence="3 4">
    <name type="scientific">Ureibacillus terrenus</name>
    <dbReference type="NCBI Taxonomy" id="118246"/>
    <lineage>
        <taxon>Bacteria</taxon>
        <taxon>Bacillati</taxon>
        <taxon>Bacillota</taxon>
        <taxon>Bacilli</taxon>
        <taxon>Bacillales</taxon>
        <taxon>Caryophanaceae</taxon>
        <taxon>Ureibacillus</taxon>
    </lineage>
</organism>
<evidence type="ECO:0000256" key="2">
    <source>
        <dbReference type="PIRSR" id="PIRSR613078-2"/>
    </source>
</evidence>
<dbReference type="PANTHER" id="PTHR48100">
    <property type="entry name" value="BROAD-SPECIFICITY PHOSPHATASE YOR283W-RELATED"/>
    <property type="match status" value="1"/>
</dbReference>
<evidence type="ECO:0000313" key="3">
    <source>
        <dbReference type="EMBL" id="TQE92467.1"/>
    </source>
</evidence>
<keyword evidence="4" id="KW-1185">Reference proteome</keyword>
<dbReference type="GO" id="GO:0005737">
    <property type="term" value="C:cytoplasm"/>
    <property type="evidence" value="ECO:0007669"/>
    <property type="project" value="TreeGrafter"/>
</dbReference>
<dbReference type="PANTHER" id="PTHR48100:SF1">
    <property type="entry name" value="HISTIDINE PHOSPHATASE FAMILY PROTEIN-RELATED"/>
    <property type="match status" value="1"/>
</dbReference>
<dbReference type="EMBL" id="VIGD01000001">
    <property type="protein sequence ID" value="TQE92467.1"/>
    <property type="molecule type" value="Genomic_DNA"/>
</dbReference>
<dbReference type="Pfam" id="PF00300">
    <property type="entry name" value="His_Phos_1"/>
    <property type="match status" value="1"/>
</dbReference>
<gene>
    <name evidence="3" type="ORF">FKZ59_01795</name>
</gene>
<comment type="caution">
    <text evidence="3">The sequence shown here is derived from an EMBL/GenBank/DDBJ whole genome shotgun (WGS) entry which is preliminary data.</text>
</comment>
<dbReference type="InterPro" id="IPR013078">
    <property type="entry name" value="His_Pase_superF_clade-1"/>
</dbReference>
<dbReference type="OrthoDB" id="9782128at2"/>
<evidence type="ECO:0000256" key="1">
    <source>
        <dbReference type="PIRSR" id="PIRSR613078-1"/>
    </source>
</evidence>
<dbReference type="Gene3D" id="3.40.50.1240">
    <property type="entry name" value="Phosphoglycerate mutase-like"/>
    <property type="match status" value="1"/>
</dbReference>
<evidence type="ECO:0000313" key="4">
    <source>
        <dbReference type="Proteomes" id="UP000315753"/>
    </source>
</evidence>
<dbReference type="InterPro" id="IPR029033">
    <property type="entry name" value="His_PPase_superfam"/>
</dbReference>
<feature type="active site" description="Proton donor/acceptor" evidence="1">
    <location>
        <position position="87"/>
    </location>
</feature>
<dbReference type="SMART" id="SM00855">
    <property type="entry name" value="PGAM"/>
    <property type="match status" value="1"/>
</dbReference>
<proteinExistence type="predicted"/>
<dbReference type="PIRSF" id="PIRSF000709">
    <property type="entry name" value="6PFK_2-Ptase"/>
    <property type="match status" value="1"/>
</dbReference>
<dbReference type="GO" id="GO:0016791">
    <property type="term" value="F:phosphatase activity"/>
    <property type="evidence" value="ECO:0007669"/>
    <property type="project" value="TreeGrafter"/>
</dbReference>
<feature type="binding site" evidence="2">
    <location>
        <position position="64"/>
    </location>
    <ligand>
        <name>substrate</name>
    </ligand>
</feature>
<dbReference type="Proteomes" id="UP000315753">
    <property type="component" value="Unassembled WGS sequence"/>
</dbReference>
<dbReference type="CDD" id="cd07067">
    <property type="entry name" value="HP_PGM_like"/>
    <property type="match status" value="1"/>
</dbReference>
<accession>A0A540V6R5</accession>
<reference evidence="3 4" key="1">
    <citation type="submission" date="2019-06" db="EMBL/GenBank/DDBJ databases">
        <title>Genome sequence of Ureibacillus terrenus.</title>
        <authorList>
            <person name="Maclea K.S."/>
            <person name="Simoes M."/>
        </authorList>
    </citation>
    <scope>NUCLEOTIDE SEQUENCE [LARGE SCALE GENOMIC DNA]</scope>
    <source>
        <strain evidence="3 4">ATCC BAA-384</strain>
    </source>
</reference>
<dbReference type="InterPro" id="IPR050275">
    <property type="entry name" value="PGM_Phosphatase"/>
</dbReference>
<name>A0A540V6R5_9BACL</name>
<feature type="binding site" evidence="2">
    <location>
        <begin position="14"/>
        <end position="21"/>
    </location>
    <ligand>
        <name>substrate</name>
    </ligand>
</feature>